<dbReference type="OrthoDB" id="9940031at2759"/>
<evidence type="ECO:0000313" key="3">
    <source>
        <dbReference type="Ensembl" id="ENSNNAP00000024482.1"/>
    </source>
</evidence>
<reference evidence="3" key="1">
    <citation type="submission" date="2025-08" db="UniProtKB">
        <authorList>
            <consortium name="Ensembl"/>
        </authorList>
    </citation>
    <scope>IDENTIFICATION</scope>
</reference>
<dbReference type="Pfam" id="PF12480">
    <property type="entry name" value="GARIL_Rab2_bd"/>
    <property type="match status" value="1"/>
</dbReference>
<dbReference type="GeneTree" id="ENSGT00940000162319"/>
<feature type="domain" description="Golgi associated RAB2 interactor protein-like Rab2B-binding" evidence="2">
    <location>
        <begin position="130"/>
        <end position="189"/>
    </location>
</feature>
<accession>A0A8C6Y4Q5</accession>
<comment type="similarity">
    <text evidence="1">Belongs to the GARIN family.</text>
</comment>
<proteinExistence type="inferred from homology"/>
<evidence type="ECO:0000313" key="4">
    <source>
        <dbReference type="Proteomes" id="UP000694559"/>
    </source>
</evidence>
<dbReference type="Ensembl" id="ENSNNAT00000025663.1">
    <property type="protein sequence ID" value="ENSNNAP00000024482.1"/>
    <property type="gene ID" value="ENSNNAG00000016056.1"/>
</dbReference>
<reference evidence="3" key="2">
    <citation type="submission" date="2025-09" db="UniProtKB">
        <authorList>
            <consortium name="Ensembl"/>
        </authorList>
    </citation>
    <scope>IDENTIFICATION</scope>
</reference>
<dbReference type="PANTHER" id="PTHR22574:SF12">
    <property type="entry name" value="GOLGI-ASSOCIATED RAB2 INTERACTOR PROTEIN 5B"/>
    <property type="match status" value="1"/>
</dbReference>
<dbReference type="Proteomes" id="UP000694559">
    <property type="component" value="Unplaced"/>
</dbReference>
<name>A0A8C6Y4Q5_NAJNA</name>
<dbReference type="PANTHER" id="PTHR22574">
    <property type="match status" value="1"/>
</dbReference>
<sequence length="213" mass="25350">MVHQIYVRSTQKLRRSPFVLLLKYRIRMSREFIERLEARFFFNVRSCYCMDIVLSTPSRSPCKKLNSCYVRTISKLSLVIVQKCKEPSKRIFPFQVTKAGDIATRVTMGIAASSAHLEMPDLMLLARPELQLFALLPLKFVRLYIHDESRFQLKVRLANGRTFYLQLLTHPLRQNEVFGHWVRLLYRLRFYRSNAPLTYEKETALHHRRHTFI</sequence>
<dbReference type="AlphaFoldDB" id="A0A8C6Y4Q5"/>
<evidence type="ECO:0000256" key="1">
    <source>
        <dbReference type="ARBA" id="ARBA00038379"/>
    </source>
</evidence>
<organism evidence="3 4">
    <name type="scientific">Naja naja</name>
    <name type="common">Indian cobra</name>
    <dbReference type="NCBI Taxonomy" id="35670"/>
    <lineage>
        <taxon>Eukaryota</taxon>
        <taxon>Metazoa</taxon>
        <taxon>Chordata</taxon>
        <taxon>Craniata</taxon>
        <taxon>Vertebrata</taxon>
        <taxon>Euteleostomi</taxon>
        <taxon>Lepidosauria</taxon>
        <taxon>Squamata</taxon>
        <taxon>Bifurcata</taxon>
        <taxon>Unidentata</taxon>
        <taxon>Episquamata</taxon>
        <taxon>Toxicofera</taxon>
        <taxon>Serpentes</taxon>
        <taxon>Colubroidea</taxon>
        <taxon>Elapidae</taxon>
        <taxon>Elapinae</taxon>
        <taxon>Naja</taxon>
    </lineage>
</organism>
<dbReference type="GO" id="GO:0005634">
    <property type="term" value="C:nucleus"/>
    <property type="evidence" value="ECO:0007669"/>
    <property type="project" value="TreeGrafter"/>
</dbReference>
<keyword evidence="4" id="KW-1185">Reference proteome</keyword>
<gene>
    <name evidence="3" type="primary">GARIN5A</name>
</gene>
<dbReference type="InterPro" id="IPR022168">
    <property type="entry name" value="GARIL-like_Rab2B-bd"/>
</dbReference>
<protein>
    <submittedName>
        <fullName evidence="3">Golgi associated RAB2 interactor 5A</fullName>
    </submittedName>
</protein>
<evidence type="ECO:0000259" key="2">
    <source>
        <dbReference type="Pfam" id="PF12480"/>
    </source>
</evidence>